<dbReference type="InterPro" id="IPR007471">
    <property type="entry name" value="N-end_Aminoacyl_Trfase_N"/>
</dbReference>
<accession>A0ABY8QDL8</accession>
<dbReference type="HAMAP" id="MF_00689">
    <property type="entry name" value="Bpt"/>
    <property type="match status" value="1"/>
</dbReference>
<dbReference type="InterPro" id="IPR007472">
    <property type="entry name" value="N-end_Aminoacyl_Trfase_C"/>
</dbReference>
<name>A0ABY8QDL8_9RHOB</name>
<evidence type="ECO:0000313" key="8">
    <source>
        <dbReference type="Proteomes" id="UP001241605"/>
    </source>
</evidence>
<evidence type="ECO:0000256" key="2">
    <source>
        <dbReference type="ARBA" id="ARBA00022679"/>
    </source>
</evidence>
<keyword evidence="8" id="KW-1185">Reference proteome</keyword>
<dbReference type="EMBL" id="CP124616">
    <property type="protein sequence ID" value="WGW02720.1"/>
    <property type="molecule type" value="Genomic_DNA"/>
</dbReference>
<dbReference type="PANTHER" id="PTHR21367:SF1">
    <property type="entry name" value="ARGINYL-TRNA--PROTEIN TRANSFERASE 1"/>
    <property type="match status" value="1"/>
</dbReference>
<evidence type="ECO:0000256" key="4">
    <source>
        <dbReference type="HAMAP-Rule" id="MF_00689"/>
    </source>
</evidence>
<comment type="similarity">
    <text evidence="4">Belongs to the R-transferase family. Bpt subfamily.</text>
</comment>
<keyword evidence="3 4" id="KW-0012">Acyltransferase</keyword>
<dbReference type="NCBIfam" id="NF002341">
    <property type="entry name" value="PRK01305.1-1"/>
    <property type="match status" value="1"/>
</dbReference>
<evidence type="ECO:0000256" key="1">
    <source>
        <dbReference type="ARBA" id="ARBA00022490"/>
    </source>
</evidence>
<feature type="domain" description="N-end aminoacyl transferase N-terminal" evidence="5">
    <location>
        <begin position="17"/>
        <end position="87"/>
    </location>
</feature>
<gene>
    <name evidence="4" type="primary">bpt</name>
    <name evidence="7" type="ORF">QF118_12310</name>
</gene>
<comment type="catalytic activity">
    <reaction evidence="4">
        <text>N-terminal L-glutamyl-[protein] + L-leucyl-tRNA(Leu) = N-terminal L-leucyl-L-glutamyl-[protein] + tRNA(Leu) + H(+)</text>
        <dbReference type="Rhea" id="RHEA:50412"/>
        <dbReference type="Rhea" id="RHEA-COMP:9613"/>
        <dbReference type="Rhea" id="RHEA-COMP:9622"/>
        <dbReference type="Rhea" id="RHEA-COMP:12664"/>
        <dbReference type="Rhea" id="RHEA-COMP:12668"/>
        <dbReference type="ChEBI" id="CHEBI:15378"/>
        <dbReference type="ChEBI" id="CHEBI:64721"/>
        <dbReference type="ChEBI" id="CHEBI:78442"/>
        <dbReference type="ChEBI" id="CHEBI:78494"/>
        <dbReference type="ChEBI" id="CHEBI:133041"/>
        <dbReference type="EC" id="2.3.2.29"/>
    </reaction>
</comment>
<dbReference type="EC" id="2.3.2.29" evidence="4"/>
<proteinExistence type="inferred from homology"/>
<dbReference type="NCBIfam" id="NF002346">
    <property type="entry name" value="PRK01305.2-3"/>
    <property type="match status" value="1"/>
</dbReference>
<keyword evidence="1 4" id="KW-0963">Cytoplasm</keyword>
<dbReference type="Pfam" id="PF04377">
    <property type="entry name" value="ATE_C"/>
    <property type="match status" value="1"/>
</dbReference>
<dbReference type="NCBIfam" id="NF002343">
    <property type="entry name" value="PRK01305.1-4"/>
    <property type="match status" value="1"/>
</dbReference>
<dbReference type="PIRSF" id="PIRSF037208">
    <property type="entry name" value="ATE_pro_prd"/>
    <property type="match status" value="1"/>
</dbReference>
<dbReference type="GO" id="GO:0004057">
    <property type="term" value="F:arginyl-tRNA--protein transferase activity"/>
    <property type="evidence" value="ECO:0007669"/>
    <property type="project" value="UniProtKB-EC"/>
</dbReference>
<dbReference type="InterPro" id="IPR030700">
    <property type="entry name" value="N-end_Aminoacyl_Trfase"/>
</dbReference>
<comment type="function">
    <text evidence="4">Functions in the N-end rule pathway of protein degradation where it conjugates Leu from its aminoacyl-tRNA to the N-termini of proteins containing an N-terminal aspartate or glutamate.</text>
</comment>
<sequence>MRHSLPIAPQFYVTAPQPCPYLPGRMERKLFTALQGDGAQKLNDSLSRQGFRRSQNVLYRPSCSDCAACLSARIDVRRFTASRSQRRTLKKNAHLTRRATSPWATEDQYDLFRRYLDARHADGGMADMDVFEFAAMVEETPIRSRVIEYVDSTTDLLSAVCLTDMLEDGLSMVYSFYEPGLQKSSLGTWMILDHIEIAREAGLPYVYLGYWVPGSDKMGYKAQFDAVEIYRGGQWQPLDVTDDFEAESHPLSTDPIAEQVANISFPDTRA</sequence>
<dbReference type="InterPro" id="IPR016181">
    <property type="entry name" value="Acyl_CoA_acyltransferase"/>
</dbReference>
<comment type="catalytic activity">
    <reaction evidence="4">
        <text>N-terminal L-aspartyl-[protein] + L-leucyl-tRNA(Leu) = N-terminal L-leucyl-L-aspartyl-[protein] + tRNA(Leu) + H(+)</text>
        <dbReference type="Rhea" id="RHEA:50420"/>
        <dbReference type="Rhea" id="RHEA-COMP:9613"/>
        <dbReference type="Rhea" id="RHEA-COMP:9622"/>
        <dbReference type="Rhea" id="RHEA-COMP:12669"/>
        <dbReference type="Rhea" id="RHEA-COMP:12674"/>
        <dbReference type="ChEBI" id="CHEBI:15378"/>
        <dbReference type="ChEBI" id="CHEBI:64720"/>
        <dbReference type="ChEBI" id="CHEBI:78442"/>
        <dbReference type="ChEBI" id="CHEBI:78494"/>
        <dbReference type="ChEBI" id="CHEBI:133042"/>
        <dbReference type="EC" id="2.3.2.29"/>
    </reaction>
</comment>
<comment type="subcellular location">
    <subcellularLocation>
        <location evidence="4">Cytoplasm</location>
    </subcellularLocation>
</comment>
<feature type="domain" description="N-end rule aminoacyl transferase C-terminal" evidence="6">
    <location>
        <begin position="108"/>
        <end position="230"/>
    </location>
</feature>
<evidence type="ECO:0000259" key="5">
    <source>
        <dbReference type="Pfam" id="PF04376"/>
    </source>
</evidence>
<dbReference type="InterPro" id="IPR017138">
    <property type="entry name" value="Asp_Glu_LeuTrfase"/>
</dbReference>
<organism evidence="7 8">
    <name type="scientific">Tropicibacter oceani</name>
    <dbReference type="NCBI Taxonomy" id="3058420"/>
    <lineage>
        <taxon>Bacteria</taxon>
        <taxon>Pseudomonadati</taxon>
        <taxon>Pseudomonadota</taxon>
        <taxon>Alphaproteobacteria</taxon>
        <taxon>Rhodobacterales</taxon>
        <taxon>Roseobacteraceae</taxon>
        <taxon>Tropicibacter</taxon>
    </lineage>
</organism>
<dbReference type="Proteomes" id="UP001241605">
    <property type="component" value="Chromosome"/>
</dbReference>
<dbReference type="RefSeq" id="WP_282299352.1">
    <property type="nucleotide sequence ID" value="NZ_CP124616.1"/>
</dbReference>
<evidence type="ECO:0000259" key="6">
    <source>
        <dbReference type="Pfam" id="PF04377"/>
    </source>
</evidence>
<keyword evidence="2 4" id="KW-0808">Transferase</keyword>
<dbReference type="PANTHER" id="PTHR21367">
    <property type="entry name" value="ARGININE-TRNA-PROTEIN TRANSFERASE 1"/>
    <property type="match status" value="1"/>
</dbReference>
<dbReference type="SUPFAM" id="SSF55729">
    <property type="entry name" value="Acyl-CoA N-acyltransferases (Nat)"/>
    <property type="match status" value="1"/>
</dbReference>
<evidence type="ECO:0000256" key="3">
    <source>
        <dbReference type="ARBA" id="ARBA00023315"/>
    </source>
</evidence>
<protein>
    <recommendedName>
        <fullName evidence="4">Aspartate/glutamate leucyltransferase</fullName>
        <ecNumber evidence="4">2.3.2.29</ecNumber>
    </recommendedName>
</protein>
<dbReference type="NCBIfam" id="NF002342">
    <property type="entry name" value="PRK01305.1-3"/>
    <property type="match status" value="1"/>
</dbReference>
<evidence type="ECO:0000313" key="7">
    <source>
        <dbReference type="EMBL" id="WGW02720.1"/>
    </source>
</evidence>
<reference evidence="7 8" key="1">
    <citation type="submission" date="2023-05" db="EMBL/GenBank/DDBJ databases">
        <title>YMD87, complete Genome.</title>
        <authorList>
            <person name="Zhang J."/>
            <person name="Xu X."/>
        </authorList>
    </citation>
    <scope>NUCLEOTIDE SEQUENCE [LARGE SCALE GENOMIC DNA]</scope>
    <source>
        <strain evidence="7 8">YMD87</strain>
    </source>
</reference>
<dbReference type="Pfam" id="PF04376">
    <property type="entry name" value="ATE_N"/>
    <property type="match status" value="1"/>
</dbReference>